<evidence type="ECO:0000256" key="2">
    <source>
        <dbReference type="ARBA" id="ARBA00022763"/>
    </source>
</evidence>
<comment type="function">
    <text evidence="3">Poorly processive, error-prone DNA polymerase involved in untargeted mutagenesis. Copies undamaged DNA at stalled replication forks, which arise in vivo from mismatched or misaligned primer ends. These misaligned primers can be extended by PolIV. Exhibits no 3'-5' exonuclease (proofreading) activity. May be involved in translesional synthesis, in conjunction with the beta clamp from PolIII.</text>
</comment>
<dbReference type="Pfam" id="PF00817">
    <property type="entry name" value="IMS"/>
    <property type="match status" value="1"/>
</dbReference>
<comment type="caution">
    <text evidence="5">The sequence shown here is derived from an EMBL/GenBank/DDBJ whole genome shotgun (WGS) entry which is preliminary data.</text>
</comment>
<dbReference type="SUPFAM" id="SSF56672">
    <property type="entry name" value="DNA/RNA polymerases"/>
    <property type="match status" value="1"/>
</dbReference>
<dbReference type="RefSeq" id="WP_255918004.1">
    <property type="nucleotide sequence ID" value="NZ_JANFNG010000001.1"/>
</dbReference>
<dbReference type="Gene3D" id="3.30.70.270">
    <property type="match status" value="1"/>
</dbReference>
<dbReference type="PANTHER" id="PTHR35369">
    <property type="entry name" value="BLR3025 PROTEIN-RELATED"/>
    <property type="match status" value="1"/>
</dbReference>
<evidence type="ECO:0000313" key="5">
    <source>
        <dbReference type="EMBL" id="MCQ4079152.1"/>
    </source>
</evidence>
<keyword evidence="2" id="KW-0227">DNA damage</keyword>
<protein>
    <recommendedName>
        <fullName evidence="4">UmuC domain-containing protein</fullName>
    </recommendedName>
</protein>
<evidence type="ECO:0000313" key="6">
    <source>
        <dbReference type="Proteomes" id="UP001057702"/>
    </source>
</evidence>
<dbReference type="EMBL" id="JANFNG010000001">
    <property type="protein sequence ID" value="MCQ4079152.1"/>
    <property type="molecule type" value="Genomic_DNA"/>
</dbReference>
<dbReference type="Gene3D" id="3.30.1490.100">
    <property type="entry name" value="DNA polymerase, Y-family, little finger domain"/>
    <property type="match status" value="1"/>
</dbReference>
<dbReference type="Pfam" id="PF21999">
    <property type="entry name" value="IMS_HHH_1"/>
    <property type="match status" value="1"/>
</dbReference>
<sequence length="347" mass="37691">MSNHREPHVLYVQARHLVGEPWTDEAFAQLLAVLADITPLVEALPPNAAFAEVRGGLRYFGRTAAELAAIIRLRALALHSIDCTIGVAANPQLARMLVHHGPPGAIRTLGSDPHTTETFLRPLTPEALPGIGPATARTLAQYGLTTIGRIAATPLGTLQRILGATAGRQLHDRARGIDPHHISPNAPARSINAHREFDHDELDPDQQRAALLSIAEELGVRLRTERQIATSLTLTVRYADRTTTSRSRRLHEATAHAPDLTEAAYALHQHLGLQRARVRAISLRAEGLRDAAGATHQLTLDAADDKKRQLEAAADRARRRFGAHVVRPAALHGTARRHWKSGPSVAT</sequence>
<dbReference type="InterPro" id="IPR050356">
    <property type="entry name" value="SulA_CellDiv_inhibitor"/>
</dbReference>
<evidence type="ECO:0000259" key="4">
    <source>
        <dbReference type="PROSITE" id="PS50173"/>
    </source>
</evidence>
<evidence type="ECO:0000256" key="3">
    <source>
        <dbReference type="ARBA" id="ARBA00025589"/>
    </source>
</evidence>
<organism evidence="5 6">
    <name type="scientific">Streptomyces humicola</name>
    <dbReference type="NCBI Taxonomy" id="2953240"/>
    <lineage>
        <taxon>Bacteria</taxon>
        <taxon>Bacillati</taxon>
        <taxon>Actinomycetota</taxon>
        <taxon>Actinomycetes</taxon>
        <taxon>Kitasatosporales</taxon>
        <taxon>Streptomycetaceae</taxon>
        <taxon>Streptomyces</taxon>
    </lineage>
</organism>
<feature type="domain" description="UmuC" evidence="4">
    <location>
        <begin position="29"/>
        <end position="132"/>
    </location>
</feature>
<evidence type="ECO:0000256" key="1">
    <source>
        <dbReference type="ARBA" id="ARBA00010945"/>
    </source>
</evidence>
<gene>
    <name evidence="5" type="ORF">NGB36_00610</name>
</gene>
<reference evidence="5" key="1">
    <citation type="submission" date="2022-06" db="EMBL/GenBank/DDBJ databases">
        <title>Draft genome sequence of Streptomyces sp. RB6PN25 isolated from peat swamp forest in Thailand.</title>
        <authorList>
            <person name="Duangmal K."/>
            <person name="Klaysubun C."/>
        </authorList>
    </citation>
    <scope>NUCLEOTIDE SEQUENCE</scope>
    <source>
        <strain evidence="5">RB6PN25</strain>
    </source>
</reference>
<dbReference type="Gene3D" id="1.10.150.20">
    <property type="entry name" value="5' to 3' exonuclease, C-terminal subdomain"/>
    <property type="match status" value="1"/>
</dbReference>
<dbReference type="InterPro" id="IPR036775">
    <property type="entry name" value="DNA_pol_Y-fam_lit_finger_sf"/>
</dbReference>
<dbReference type="InterPro" id="IPR001126">
    <property type="entry name" value="UmuC"/>
</dbReference>
<dbReference type="InterPro" id="IPR053848">
    <property type="entry name" value="IMS_HHH_1"/>
</dbReference>
<dbReference type="Pfam" id="PF11799">
    <property type="entry name" value="IMS_C"/>
    <property type="match status" value="1"/>
</dbReference>
<dbReference type="PANTHER" id="PTHR35369:SF2">
    <property type="entry name" value="BLR3025 PROTEIN"/>
    <property type="match status" value="1"/>
</dbReference>
<comment type="similarity">
    <text evidence="1">Belongs to the DNA polymerase type-Y family.</text>
</comment>
<keyword evidence="6" id="KW-1185">Reference proteome</keyword>
<dbReference type="Proteomes" id="UP001057702">
    <property type="component" value="Unassembled WGS sequence"/>
</dbReference>
<dbReference type="PROSITE" id="PS50173">
    <property type="entry name" value="UMUC"/>
    <property type="match status" value="1"/>
</dbReference>
<proteinExistence type="inferred from homology"/>
<name>A0ABT1PN96_9ACTN</name>
<dbReference type="InterPro" id="IPR043128">
    <property type="entry name" value="Rev_trsase/Diguanyl_cyclase"/>
</dbReference>
<dbReference type="SUPFAM" id="SSF100879">
    <property type="entry name" value="Lesion bypass DNA polymerase (Y-family), little finger domain"/>
    <property type="match status" value="1"/>
</dbReference>
<dbReference type="InterPro" id="IPR017961">
    <property type="entry name" value="DNA_pol_Y-fam_little_finger"/>
</dbReference>
<accession>A0ABT1PN96</accession>
<dbReference type="InterPro" id="IPR043502">
    <property type="entry name" value="DNA/RNA_pol_sf"/>
</dbReference>